<evidence type="ECO:0000313" key="7">
    <source>
        <dbReference type="EMBL" id="CAB5226893.1"/>
    </source>
</evidence>
<evidence type="ECO:0008006" key="8">
    <source>
        <dbReference type="Google" id="ProtNLM"/>
    </source>
</evidence>
<reference evidence="3" key="1">
    <citation type="submission" date="2020-05" db="EMBL/GenBank/DDBJ databases">
        <authorList>
            <person name="Chiriac C."/>
            <person name="Salcher M."/>
            <person name="Ghai R."/>
            <person name="Kavagutti S V."/>
        </authorList>
    </citation>
    <scope>NUCLEOTIDE SEQUENCE</scope>
</reference>
<organism evidence="3">
    <name type="scientific">uncultured Caudovirales phage</name>
    <dbReference type="NCBI Taxonomy" id="2100421"/>
    <lineage>
        <taxon>Viruses</taxon>
        <taxon>Duplodnaviria</taxon>
        <taxon>Heunggongvirae</taxon>
        <taxon>Uroviricota</taxon>
        <taxon>Caudoviricetes</taxon>
        <taxon>Peduoviridae</taxon>
        <taxon>Maltschvirus</taxon>
        <taxon>Maltschvirus maltsch</taxon>
    </lineage>
</organism>
<dbReference type="EMBL" id="LR796628">
    <property type="protein sequence ID" value="CAB4155856.1"/>
    <property type="molecule type" value="Genomic_DNA"/>
</dbReference>
<dbReference type="EMBL" id="LR797365">
    <property type="protein sequence ID" value="CAB4210290.1"/>
    <property type="molecule type" value="Genomic_DNA"/>
</dbReference>
<dbReference type="EMBL" id="LR797015">
    <property type="protein sequence ID" value="CAB4181622.1"/>
    <property type="molecule type" value="Genomic_DNA"/>
</dbReference>
<dbReference type="EMBL" id="LR797241">
    <property type="protein sequence ID" value="CAB4195238.1"/>
    <property type="molecule type" value="Genomic_DNA"/>
</dbReference>
<sequence>MDQIVKARVEAGVVVEAFLLSDIPFPNDTYRADLADWLTAPTEVGPGWLYDGETFTPPVE</sequence>
<gene>
    <name evidence="3" type="ORF">UFOVP1064_49</name>
    <name evidence="4" type="ORF">UFOVP1197_14</name>
    <name evidence="5" type="ORF">UFOVP1294_2</name>
    <name evidence="6" type="ORF">UFOVP1412_5</name>
    <name evidence="7" type="ORF">UFOVP1515_66</name>
    <name evidence="1" type="ORF">UFOVP659_26</name>
    <name evidence="2" type="ORF">UFOVP885_5</name>
</gene>
<dbReference type="EMBL" id="LR796846">
    <property type="protein sequence ID" value="CAB4169302.1"/>
    <property type="molecule type" value="Genomic_DNA"/>
</dbReference>
<evidence type="ECO:0000313" key="4">
    <source>
        <dbReference type="EMBL" id="CAB4189772.1"/>
    </source>
</evidence>
<protein>
    <recommendedName>
        <fullName evidence="8">Phage tail assembly chaperone protein</fullName>
    </recommendedName>
</protein>
<evidence type="ECO:0000313" key="1">
    <source>
        <dbReference type="EMBL" id="CAB4155856.1"/>
    </source>
</evidence>
<name>A0A6J5QDM9_9CAUD</name>
<dbReference type="EMBL" id="LR797154">
    <property type="protein sequence ID" value="CAB4189772.1"/>
    <property type="molecule type" value="Genomic_DNA"/>
</dbReference>
<dbReference type="EMBL" id="LR798365">
    <property type="protein sequence ID" value="CAB5226893.1"/>
    <property type="molecule type" value="Genomic_DNA"/>
</dbReference>
<evidence type="ECO:0000313" key="5">
    <source>
        <dbReference type="EMBL" id="CAB4195238.1"/>
    </source>
</evidence>
<accession>A0A6J5QDM9</accession>
<evidence type="ECO:0000313" key="6">
    <source>
        <dbReference type="EMBL" id="CAB4210290.1"/>
    </source>
</evidence>
<evidence type="ECO:0000313" key="3">
    <source>
        <dbReference type="EMBL" id="CAB4181622.1"/>
    </source>
</evidence>
<proteinExistence type="predicted"/>
<evidence type="ECO:0000313" key="2">
    <source>
        <dbReference type="EMBL" id="CAB4169302.1"/>
    </source>
</evidence>